<dbReference type="PANTHER" id="PTHR44196:SF1">
    <property type="entry name" value="DEHYDROGENASE_REDUCTASE SDR FAMILY MEMBER 7B"/>
    <property type="match status" value="1"/>
</dbReference>
<name>A0A4V2JS90_9ACTN</name>
<dbReference type="Pfam" id="PF00106">
    <property type="entry name" value="adh_short"/>
    <property type="match status" value="1"/>
</dbReference>
<dbReference type="PANTHER" id="PTHR44196">
    <property type="entry name" value="DEHYDROGENASE/REDUCTASE SDR FAMILY MEMBER 7B"/>
    <property type="match status" value="1"/>
</dbReference>
<organism evidence="4 5">
    <name type="scientific">Propioniciclava sinopodophylli</name>
    <dbReference type="NCBI Taxonomy" id="1837344"/>
    <lineage>
        <taxon>Bacteria</taxon>
        <taxon>Bacillati</taxon>
        <taxon>Actinomycetota</taxon>
        <taxon>Actinomycetes</taxon>
        <taxon>Propionibacteriales</taxon>
        <taxon>Propionibacteriaceae</taxon>
        <taxon>Propioniciclava</taxon>
    </lineage>
</organism>
<dbReference type="NCBIfam" id="NF006073">
    <property type="entry name" value="PRK08219.1"/>
    <property type="match status" value="1"/>
</dbReference>
<keyword evidence="5" id="KW-1185">Reference proteome</keyword>
<comment type="caution">
    <text evidence="4">The sequence shown here is derived from an EMBL/GenBank/DDBJ whole genome shotgun (WGS) entry which is preliminary data.</text>
</comment>
<dbReference type="Proteomes" id="UP000292373">
    <property type="component" value="Unassembled WGS sequence"/>
</dbReference>
<evidence type="ECO:0000313" key="5">
    <source>
        <dbReference type="Proteomes" id="UP000292373"/>
    </source>
</evidence>
<evidence type="ECO:0000313" key="4">
    <source>
        <dbReference type="EMBL" id="TBT83113.1"/>
    </source>
</evidence>
<reference evidence="4 5" key="1">
    <citation type="submission" date="2019-01" db="EMBL/GenBank/DDBJ databases">
        <title>Lactibacter flavus gen. nov., sp. nov., a novel bacterium of the family Propionibacteriaceae isolated from raw milk and dairy products.</title>
        <authorList>
            <person name="Huptas C."/>
            <person name="Wenning M."/>
            <person name="Breitenwieser F."/>
            <person name="Doll E."/>
            <person name="Von Neubeck M."/>
            <person name="Busse H.-J."/>
            <person name="Scherer S."/>
        </authorList>
    </citation>
    <scope>NUCLEOTIDE SEQUENCE [LARGE SCALE GENOMIC DNA]</scope>
    <source>
        <strain evidence="4 5">KCTC 33808</strain>
    </source>
</reference>
<dbReference type="OrthoDB" id="158573at2"/>
<evidence type="ECO:0000256" key="2">
    <source>
        <dbReference type="ARBA" id="ARBA00023002"/>
    </source>
</evidence>
<dbReference type="PROSITE" id="PS00061">
    <property type="entry name" value="ADH_SHORT"/>
    <property type="match status" value="1"/>
</dbReference>
<comment type="similarity">
    <text evidence="1">Belongs to the short-chain dehydrogenases/reductases (SDR) family.</text>
</comment>
<protein>
    <submittedName>
        <fullName evidence="4">SDR family oxidoreductase</fullName>
    </submittedName>
</protein>
<dbReference type="InterPro" id="IPR057326">
    <property type="entry name" value="KR_dom"/>
</dbReference>
<sequence>MRTVLVTGGTRGIGREVVRQLCESWRVVVGGTSESAVAEVVDDCPDAVGFVCDLTDEDAVAAAVASLDDVDAVVHSAGVVGYGSVEDTTRADWRHVMEVNVVAVADLTRLLLPKLRAARGTVVVINSGSGFNASPNTAVYAASKFAVRAWADALRAEERGMVRVSSVHPGRVDTDMQRELQAAEGRDYDPSIALEVTSVAKAVVFALAADPDAVVESISVRPSGRR</sequence>
<evidence type="ECO:0000259" key="3">
    <source>
        <dbReference type="SMART" id="SM00822"/>
    </source>
</evidence>
<evidence type="ECO:0000256" key="1">
    <source>
        <dbReference type="ARBA" id="ARBA00006484"/>
    </source>
</evidence>
<proteinExistence type="inferred from homology"/>
<dbReference type="AlphaFoldDB" id="A0A4V2JS90"/>
<dbReference type="InterPro" id="IPR002347">
    <property type="entry name" value="SDR_fam"/>
</dbReference>
<dbReference type="CDD" id="cd05233">
    <property type="entry name" value="SDR_c"/>
    <property type="match status" value="1"/>
</dbReference>
<dbReference type="PRINTS" id="PR00081">
    <property type="entry name" value="GDHRDH"/>
</dbReference>
<dbReference type="SUPFAM" id="SSF51735">
    <property type="entry name" value="NAD(P)-binding Rossmann-fold domains"/>
    <property type="match status" value="1"/>
</dbReference>
<dbReference type="GO" id="GO:0016491">
    <property type="term" value="F:oxidoreductase activity"/>
    <property type="evidence" value="ECO:0007669"/>
    <property type="project" value="UniProtKB-KW"/>
</dbReference>
<dbReference type="SMART" id="SM00822">
    <property type="entry name" value="PKS_KR"/>
    <property type="match status" value="1"/>
</dbReference>
<dbReference type="RefSeq" id="WP_131169484.1">
    <property type="nucleotide sequence ID" value="NZ_CANLBI010000005.1"/>
</dbReference>
<feature type="domain" description="Ketoreductase" evidence="3">
    <location>
        <begin position="2"/>
        <end position="175"/>
    </location>
</feature>
<accession>A0A4V2JS90</accession>
<keyword evidence="2" id="KW-0560">Oxidoreductase</keyword>
<dbReference type="GO" id="GO:0016020">
    <property type="term" value="C:membrane"/>
    <property type="evidence" value="ECO:0007669"/>
    <property type="project" value="TreeGrafter"/>
</dbReference>
<dbReference type="EMBL" id="SDMQ01000014">
    <property type="protein sequence ID" value="TBT83113.1"/>
    <property type="molecule type" value="Genomic_DNA"/>
</dbReference>
<dbReference type="InterPro" id="IPR036291">
    <property type="entry name" value="NAD(P)-bd_dom_sf"/>
</dbReference>
<dbReference type="Gene3D" id="3.40.50.720">
    <property type="entry name" value="NAD(P)-binding Rossmann-like Domain"/>
    <property type="match status" value="1"/>
</dbReference>
<dbReference type="InterPro" id="IPR020904">
    <property type="entry name" value="Sc_DH/Rdtase_CS"/>
</dbReference>
<gene>
    <name evidence="4" type="ORF">ET989_12485</name>
</gene>